<dbReference type="Proteomes" id="UP000005990">
    <property type="component" value="Unassembled WGS sequence"/>
</dbReference>
<dbReference type="eggNOG" id="COG2388">
    <property type="taxonomic scope" value="Bacteria"/>
</dbReference>
<keyword evidence="3" id="KW-1185">Reference proteome</keyword>
<feature type="domain" description="N-acetyltransferase" evidence="1">
    <location>
        <begin position="2"/>
        <end position="91"/>
    </location>
</feature>
<dbReference type="EMBL" id="AENN01000006">
    <property type="protein sequence ID" value="EFR31639.1"/>
    <property type="molecule type" value="Genomic_DNA"/>
</dbReference>
<protein>
    <recommendedName>
        <fullName evidence="1">N-acetyltransferase domain-containing protein</fullName>
    </recommendedName>
</protein>
<dbReference type="PANTHER" id="PTHR31435">
    <property type="entry name" value="PROTEIN NATD1"/>
    <property type="match status" value="1"/>
</dbReference>
<evidence type="ECO:0000259" key="1">
    <source>
        <dbReference type="PROSITE" id="PS51729"/>
    </source>
</evidence>
<dbReference type="CDD" id="cd04301">
    <property type="entry name" value="NAT_SF"/>
    <property type="match status" value="1"/>
</dbReference>
<dbReference type="PROSITE" id="PS51729">
    <property type="entry name" value="GNAT_YJDJ"/>
    <property type="match status" value="1"/>
</dbReference>
<accession>E4KMT1</accession>
<dbReference type="Gene3D" id="3.40.630.30">
    <property type="match status" value="1"/>
</dbReference>
<organism evidence="2 3">
    <name type="scientific">Eremococcus coleocola ACS-139-V-Col8</name>
    <dbReference type="NCBI Taxonomy" id="908337"/>
    <lineage>
        <taxon>Bacteria</taxon>
        <taxon>Bacillati</taxon>
        <taxon>Bacillota</taxon>
        <taxon>Bacilli</taxon>
        <taxon>Lactobacillales</taxon>
        <taxon>Aerococcaceae</taxon>
        <taxon>Eremococcus</taxon>
    </lineage>
</organism>
<sequence length="95" mass="10648">MELVREGQAIRSYNEAGEKIAEITFPVTADANVVDANHTFVSPELRGQGAAGQLLDRLVEEMDKEGKKIKATCPYVVRKFEEEPEKYNHINVDAK</sequence>
<dbReference type="InterPro" id="IPR031165">
    <property type="entry name" value="GNAT_YJDJ"/>
</dbReference>
<dbReference type="InterPro" id="IPR016181">
    <property type="entry name" value="Acyl_CoA_acyltransferase"/>
</dbReference>
<evidence type="ECO:0000313" key="3">
    <source>
        <dbReference type="Proteomes" id="UP000005990"/>
    </source>
</evidence>
<reference evidence="2 3" key="1">
    <citation type="submission" date="2010-10" db="EMBL/GenBank/DDBJ databases">
        <authorList>
            <person name="Durkin A.S."/>
            <person name="Madupu R."/>
            <person name="Torralba M."/>
            <person name="Gillis M."/>
            <person name="Methe B."/>
            <person name="Sutton G."/>
            <person name="Nelson K.E."/>
        </authorList>
    </citation>
    <scope>NUCLEOTIDE SEQUENCE [LARGE SCALE GENOMIC DNA]</scope>
    <source>
        <strain evidence="2 3">ACS-139-V-Col8</strain>
    </source>
</reference>
<proteinExistence type="predicted"/>
<dbReference type="RefSeq" id="WP_006417771.1">
    <property type="nucleotide sequence ID" value="NZ_AENN01000006.1"/>
</dbReference>
<dbReference type="InterPro" id="IPR045057">
    <property type="entry name" value="Gcn5-rel_NAT"/>
</dbReference>
<dbReference type="SUPFAM" id="SSF55729">
    <property type="entry name" value="Acyl-CoA N-acyltransferases (Nat)"/>
    <property type="match status" value="1"/>
</dbReference>
<name>E4KMT1_9LACT</name>
<comment type="caution">
    <text evidence="2">The sequence shown here is derived from an EMBL/GenBank/DDBJ whole genome shotgun (WGS) entry which is preliminary data.</text>
</comment>
<dbReference type="Pfam" id="PF14542">
    <property type="entry name" value="Acetyltransf_CG"/>
    <property type="match status" value="1"/>
</dbReference>
<dbReference type="AlphaFoldDB" id="E4KMT1"/>
<dbReference type="STRING" id="908337.HMPREF9257_0144"/>
<dbReference type="PANTHER" id="PTHR31435:SF10">
    <property type="entry name" value="BSR4717 PROTEIN"/>
    <property type="match status" value="1"/>
</dbReference>
<gene>
    <name evidence="2" type="ORF">HMPREF9257_0144</name>
</gene>
<dbReference type="OrthoDB" id="9793389at2"/>
<evidence type="ECO:0000313" key="2">
    <source>
        <dbReference type="EMBL" id="EFR31639.1"/>
    </source>
</evidence>